<evidence type="ECO:0000256" key="1">
    <source>
        <dbReference type="SAM" id="Phobius"/>
    </source>
</evidence>
<reference evidence="2" key="1">
    <citation type="journal article" date="2021" name="Proc. Natl. Acad. Sci. U.S.A.">
        <title>A Catalog of Tens of Thousands of Viruses from Human Metagenomes Reveals Hidden Associations with Chronic Diseases.</title>
        <authorList>
            <person name="Tisza M.J."/>
            <person name="Buck C.B."/>
        </authorList>
    </citation>
    <scope>NUCLEOTIDE SEQUENCE</scope>
    <source>
        <strain evidence="2">CtLEM34</strain>
    </source>
</reference>
<accession>A0A8S5TR88</accession>
<name>A0A8S5TR88_9CAUD</name>
<feature type="transmembrane region" description="Helical" evidence="1">
    <location>
        <begin position="6"/>
        <end position="27"/>
    </location>
</feature>
<keyword evidence="1" id="KW-0472">Membrane</keyword>
<organism evidence="2">
    <name type="scientific">Myoviridae sp. ctLEM34</name>
    <dbReference type="NCBI Taxonomy" id="2825082"/>
    <lineage>
        <taxon>Viruses</taxon>
        <taxon>Duplodnaviria</taxon>
        <taxon>Heunggongvirae</taxon>
        <taxon>Uroviricota</taxon>
        <taxon>Caudoviricetes</taxon>
    </lineage>
</organism>
<dbReference type="EMBL" id="BK015907">
    <property type="protein sequence ID" value="DAF84687.1"/>
    <property type="molecule type" value="Genomic_DNA"/>
</dbReference>
<evidence type="ECO:0000313" key="2">
    <source>
        <dbReference type="EMBL" id="DAF84687.1"/>
    </source>
</evidence>
<keyword evidence="1" id="KW-1133">Transmembrane helix</keyword>
<proteinExistence type="predicted"/>
<sequence length="38" mass="4569">MVKTEWFYHPFSYKISCFFVVVLGLLLESGISFCNNWY</sequence>
<protein>
    <submittedName>
        <fullName evidence="2">Uncharacterized protein</fullName>
    </submittedName>
</protein>
<keyword evidence="1" id="KW-0812">Transmembrane</keyword>